<comment type="caution">
    <text evidence="1">The sequence shown here is derived from an EMBL/GenBank/DDBJ whole genome shotgun (WGS) entry which is preliminary data.</text>
</comment>
<reference evidence="1 2" key="1">
    <citation type="submission" date="2020-10" db="EMBL/GenBank/DDBJ databases">
        <title>Identification of Nocardia species via Next-generation sequencing and recognition of intraspecies genetic diversity.</title>
        <authorList>
            <person name="Li P."/>
            <person name="Li P."/>
            <person name="Lu B."/>
        </authorList>
    </citation>
    <scope>NUCLEOTIDE SEQUENCE [LARGE SCALE GENOMIC DNA]</scope>
    <source>
        <strain evidence="1 2">BJ06-0157</strain>
    </source>
</reference>
<name>A0ABS0CR23_9NOCA</name>
<gene>
    <name evidence="1" type="ORF">IU459_15980</name>
</gene>
<dbReference type="Proteomes" id="UP000702209">
    <property type="component" value="Unassembled WGS sequence"/>
</dbReference>
<dbReference type="RefSeq" id="WP_195130329.1">
    <property type="nucleotide sequence ID" value="NZ_JADLQX010000011.1"/>
</dbReference>
<proteinExistence type="predicted"/>
<protein>
    <submittedName>
        <fullName evidence="1">Uncharacterized protein</fullName>
    </submittedName>
</protein>
<sequence>MDDAEREASEWRSGADPTKRAMAGDLERRLLRDGIERLADELATFTRSGEEMLALLRRTYPQMLWVRSTCGGDGFLGLVHPDTLALDAGQQCARRLGLPETEPARDGRRWEGRIEGWQIVVNEDAERSRRGWEDLDSEVVEFLLQTGAELPPVSWSNWRRGESWMINGWVVVSDLDDRHAIEAVFAGQWAAALGLAPDAVDRGDGSAEYTGQTAIGVVTIKWVADRERWNAAVAQARQELLGRGHREAP</sequence>
<accession>A0ABS0CR23</accession>
<dbReference type="EMBL" id="JADLQX010000011">
    <property type="protein sequence ID" value="MBF6299031.1"/>
    <property type="molecule type" value="Genomic_DNA"/>
</dbReference>
<organism evidence="1 2">
    <name type="scientific">Nocardia amamiensis</name>
    <dbReference type="NCBI Taxonomy" id="404578"/>
    <lineage>
        <taxon>Bacteria</taxon>
        <taxon>Bacillati</taxon>
        <taxon>Actinomycetota</taxon>
        <taxon>Actinomycetes</taxon>
        <taxon>Mycobacteriales</taxon>
        <taxon>Nocardiaceae</taxon>
        <taxon>Nocardia</taxon>
    </lineage>
</organism>
<keyword evidence="2" id="KW-1185">Reference proteome</keyword>
<evidence type="ECO:0000313" key="2">
    <source>
        <dbReference type="Proteomes" id="UP000702209"/>
    </source>
</evidence>
<evidence type="ECO:0000313" key="1">
    <source>
        <dbReference type="EMBL" id="MBF6299031.1"/>
    </source>
</evidence>